<evidence type="ECO:0000313" key="4">
    <source>
        <dbReference type="Proteomes" id="UP001602058"/>
    </source>
</evidence>
<feature type="transmembrane region" description="Helical" evidence="2">
    <location>
        <begin position="49"/>
        <end position="69"/>
    </location>
</feature>
<evidence type="ECO:0000313" key="3">
    <source>
        <dbReference type="EMBL" id="MFF4524441.1"/>
    </source>
</evidence>
<keyword evidence="4" id="KW-1185">Reference proteome</keyword>
<evidence type="ECO:0000256" key="1">
    <source>
        <dbReference type="SAM" id="MobiDB-lite"/>
    </source>
</evidence>
<comment type="caution">
    <text evidence="3">The sequence shown here is derived from an EMBL/GenBank/DDBJ whole genome shotgun (WGS) entry which is preliminary data.</text>
</comment>
<name>A0ABW6UM00_9ACTN</name>
<evidence type="ECO:0008006" key="5">
    <source>
        <dbReference type="Google" id="ProtNLM"/>
    </source>
</evidence>
<reference evidence="3 4" key="1">
    <citation type="submission" date="2024-10" db="EMBL/GenBank/DDBJ databases">
        <title>The Natural Products Discovery Center: Release of the First 8490 Sequenced Strains for Exploring Actinobacteria Biosynthetic Diversity.</title>
        <authorList>
            <person name="Kalkreuter E."/>
            <person name="Kautsar S.A."/>
            <person name="Yang D."/>
            <person name="Bader C.D."/>
            <person name="Teijaro C.N."/>
            <person name="Fluegel L."/>
            <person name="Davis C.M."/>
            <person name="Simpson J.R."/>
            <person name="Lauterbach L."/>
            <person name="Steele A.D."/>
            <person name="Gui C."/>
            <person name="Meng S."/>
            <person name="Li G."/>
            <person name="Viehrig K."/>
            <person name="Ye F."/>
            <person name="Su P."/>
            <person name="Kiefer A.F."/>
            <person name="Nichols A."/>
            <person name="Cepeda A.J."/>
            <person name="Yan W."/>
            <person name="Fan B."/>
            <person name="Jiang Y."/>
            <person name="Adhikari A."/>
            <person name="Zheng C.-J."/>
            <person name="Schuster L."/>
            <person name="Cowan T.M."/>
            <person name="Smanski M.J."/>
            <person name="Chevrette M.G."/>
            <person name="De Carvalho L.P.S."/>
            <person name="Shen B."/>
        </authorList>
    </citation>
    <scope>NUCLEOTIDE SEQUENCE [LARGE SCALE GENOMIC DNA]</scope>
    <source>
        <strain evidence="3 4">NPDC001390</strain>
    </source>
</reference>
<keyword evidence="2" id="KW-0812">Transmembrane</keyword>
<dbReference type="Proteomes" id="UP001602058">
    <property type="component" value="Unassembled WGS sequence"/>
</dbReference>
<feature type="region of interest" description="Disordered" evidence="1">
    <location>
        <begin position="75"/>
        <end position="107"/>
    </location>
</feature>
<protein>
    <recommendedName>
        <fullName evidence="5">LigA protein</fullName>
    </recommendedName>
</protein>
<evidence type="ECO:0000256" key="2">
    <source>
        <dbReference type="SAM" id="Phobius"/>
    </source>
</evidence>
<dbReference type="RefSeq" id="WP_387889249.1">
    <property type="nucleotide sequence ID" value="NZ_JBIAWJ010000013.1"/>
</dbReference>
<keyword evidence="2" id="KW-1133">Transmembrane helix</keyword>
<accession>A0ABW6UM00</accession>
<feature type="region of interest" description="Disordered" evidence="1">
    <location>
        <begin position="267"/>
        <end position="287"/>
    </location>
</feature>
<dbReference type="EMBL" id="JBIAWJ010000013">
    <property type="protein sequence ID" value="MFF4524441.1"/>
    <property type="molecule type" value="Genomic_DNA"/>
</dbReference>
<keyword evidence="2" id="KW-0472">Membrane</keyword>
<gene>
    <name evidence="3" type="ORF">ACFY1D_23915</name>
</gene>
<sequence length="430" mass="45150">MPVEHHEDPFEYRLGDALRQAGGAFEANGAALAAGGEVRGRRLLRRRRATVAGGVAGVALAGVGGALLVPGGGGGDGGSVAAAPTAKPSASASASAPASARPSRPMSGEELLRTLKRLLPEGKFSDEDSRGTGAAFGPYARLVYDDGKGAAAIGISLGRVEPGSQQARQVTTCPAEELVPHDTCSTSRLPDGSLLMLFQGYEYPDRRVDTKRWNAELVTPEGHHVSLNEWNAEAEKDAPVTRPDPPLSTEQLKKVVTAMDWRTAVAAVPEKPEDPKEPPTPAEPPAADGQAIQKTLIGLLPKDVKVVSKGGQEGEYGFVVVDDGKGATFVQINVQPGMSDVESELFGPDAEVLPDGTKVTTRQGQGDDKGTGLVMWTVDTIRTDGLRVVVSAFNSGSQQTAPTRDTPALTLGDLRKIATSERWERLVRTG</sequence>
<feature type="compositionally biased region" description="Low complexity" evidence="1">
    <location>
        <begin position="79"/>
        <end position="106"/>
    </location>
</feature>
<proteinExistence type="predicted"/>
<organism evidence="3 4">
    <name type="scientific">Streptomyces bluensis</name>
    <dbReference type="NCBI Taxonomy" id="33897"/>
    <lineage>
        <taxon>Bacteria</taxon>
        <taxon>Bacillati</taxon>
        <taxon>Actinomycetota</taxon>
        <taxon>Actinomycetes</taxon>
        <taxon>Kitasatosporales</taxon>
        <taxon>Streptomycetaceae</taxon>
        <taxon>Streptomyces</taxon>
    </lineage>
</organism>